<name>A0A2T2XLD3_9FIRM</name>
<comment type="similarity">
    <text evidence="1">Belongs to the UPF0047 family.</text>
</comment>
<accession>A0A2T2XLD3</accession>
<proteinExistence type="inferred from homology"/>
<dbReference type="Pfam" id="PF01894">
    <property type="entry name" value="YjbQ"/>
    <property type="match status" value="1"/>
</dbReference>
<dbReference type="EMBL" id="PXYW01000002">
    <property type="protein sequence ID" value="PSR35305.1"/>
    <property type="molecule type" value="Genomic_DNA"/>
</dbReference>
<dbReference type="InterPro" id="IPR001602">
    <property type="entry name" value="UPF0047_YjbQ-like"/>
</dbReference>
<dbReference type="PIRSF" id="PIRSF004681">
    <property type="entry name" value="UCP004681"/>
    <property type="match status" value="1"/>
</dbReference>
<dbReference type="PANTHER" id="PTHR30615">
    <property type="entry name" value="UNCHARACTERIZED PROTEIN YJBQ-RELATED"/>
    <property type="match status" value="1"/>
</dbReference>
<evidence type="ECO:0000313" key="2">
    <source>
        <dbReference type="EMBL" id="PSR35305.1"/>
    </source>
</evidence>
<sequence length="131" mass="15031">MFREIQIQTAKRREFLDITQLISDMVQELDEGIVVVFSPHTTAAVTINENWDPDVLHDVLLFWDRQVPRAIPGFRHGEGNSDSHILTSIFGPSITVMVHNGKLKLGHWQGIYLCEFDGPRMRNCWIQTVST</sequence>
<gene>
    <name evidence="2" type="ORF">C7B46_01150</name>
</gene>
<dbReference type="AlphaFoldDB" id="A0A2T2XLD3"/>
<dbReference type="NCBIfam" id="TIGR00149">
    <property type="entry name" value="TIGR00149_YjbQ"/>
    <property type="match status" value="1"/>
</dbReference>
<protein>
    <recommendedName>
        <fullName evidence="4">YjbQ family protein</fullName>
    </recommendedName>
</protein>
<dbReference type="Proteomes" id="UP000242972">
    <property type="component" value="Unassembled WGS sequence"/>
</dbReference>
<dbReference type="PANTHER" id="PTHR30615:SF8">
    <property type="entry name" value="UPF0047 PROTEIN C4A8.02C"/>
    <property type="match status" value="1"/>
</dbReference>
<dbReference type="Gene3D" id="2.60.120.460">
    <property type="entry name" value="YjbQ-like"/>
    <property type="match status" value="1"/>
</dbReference>
<evidence type="ECO:0000313" key="3">
    <source>
        <dbReference type="Proteomes" id="UP000242972"/>
    </source>
</evidence>
<reference evidence="2 3" key="1">
    <citation type="journal article" date="2014" name="BMC Genomics">
        <title>Comparison of environmental and isolate Sulfobacillus genomes reveals diverse carbon, sulfur, nitrogen, and hydrogen metabolisms.</title>
        <authorList>
            <person name="Justice N.B."/>
            <person name="Norman A."/>
            <person name="Brown C.T."/>
            <person name="Singh A."/>
            <person name="Thomas B.C."/>
            <person name="Banfield J.F."/>
        </authorList>
    </citation>
    <scope>NUCLEOTIDE SEQUENCE [LARGE SCALE GENOMIC DNA]</scope>
    <source>
        <strain evidence="2">AMDSBA4</strain>
    </source>
</reference>
<evidence type="ECO:0008006" key="4">
    <source>
        <dbReference type="Google" id="ProtNLM"/>
    </source>
</evidence>
<evidence type="ECO:0000256" key="1">
    <source>
        <dbReference type="ARBA" id="ARBA00005534"/>
    </source>
</evidence>
<dbReference type="SUPFAM" id="SSF111038">
    <property type="entry name" value="YjbQ-like"/>
    <property type="match status" value="1"/>
</dbReference>
<dbReference type="InterPro" id="IPR035917">
    <property type="entry name" value="YjbQ-like_sf"/>
</dbReference>
<organism evidence="2 3">
    <name type="scientific">Sulfobacillus benefaciens</name>
    <dbReference type="NCBI Taxonomy" id="453960"/>
    <lineage>
        <taxon>Bacteria</taxon>
        <taxon>Bacillati</taxon>
        <taxon>Bacillota</taxon>
        <taxon>Clostridia</taxon>
        <taxon>Eubacteriales</taxon>
        <taxon>Clostridiales Family XVII. Incertae Sedis</taxon>
        <taxon>Sulfobacillus</taxon>
    </lineage>
</organism>
<comment type="caution">
    <text evidence="2">The sequence shown here is derived from an EMBL/GenBank/DDBJ whole genome shotgun (WGS) entry which is preliminary data.</text>
</comment>